<proteinExistence type="predicted"/>
<protein>
    <submittedName>
        <fullName evidence="1">Uncharacterized protein</fullName>
    </submittedName>
</protein>
<sequence>MVGYDSEFPSNFDLLDGISVQHKMLDGITDARFSGSSFWTECWSETHLPTNNPHFPSNMRWTEIAGFPAVLLLHYGMLYHDDLLIVLFSNVMWHESVVLSKGTNPIGKNPNCLTFKKQIGDMEMGLMLYTQFLYAYIYA</sequence>
<evidence type="ECO:0000313" key="1">
    <source>
        <dbReference type="EMBL" id="BAF36289.1"/>
    </source>
</evidence>
<name>A0A8Y4_IPOTF</name>
<organism evidence="1">
    <name type="scientific">Ipomoea trifida</name>
    <name type="common">Morning glory</name>
    <dbReference type="NCBI Taxonomy" id="35884"/>
    <lineage>
        <taxon>Eukaryota</taxon>
        <taxon>Viridiplantae</taxon>
        <taxon>Streptophyta</taxon>
        <taxon>Embryophyta</taxon>
        <taxon>Tracheophyta</taxon>
        <taxon>Spermatophyta</taxon>
        <taxon>Magnoliopsida</taxon>
        <taxon>eudicotyledons</taxon>
        <taxon>Gunneridae</taxon>
        <taxon>Pentapetalae</taxon>
        <taxon>asterids</taxon>
        <taxon>lamiids</taxon>
        <taxon>Solanales</taxon>
        <taxon>Convolvulaceae</taxon>
        <taxon>Ipomoeeae</taxon>
        <taxon>Ipomoea</taxon>
    </lineage>
</organism>
<reference evidence="1" key="1">
    <citation type="journal article" date="2007" name="Sex. Plant Reprod.">
        <title>Physical size of the S locus region defined by genetic recombination and genome sequencing in Ipomoea trifida, Convolvulaceae.</title>
        <authorList>
            <person name="Rahman M.H."/>
            <person name="Tsuchiya T."/>
            <person name="Suwabe K."/>
            <person name="Kohori J."/>
            <person name="Tomita R.N."/>
            <person name="Kagaya Y."/>
            <person name="Kobayashi I."/>
            <person name="Kakeda K."/>
            <person name="Kowyama Y."/>
        </authorList>
    </citation>
    <scope>NUCLEOTIDE SEQUENCE</scope>
</reference>
<accession>A0A8Y4</accession>
<dbReference type="EMBL" id="AB263748">
    <property type="protein sequence ID" value="BAF36289.1"/>
    <property type="molecule type" value="Genomic_DNA"/>
</dbReference>
<dbReference type="AlphaFoldDB" id="A0A8Y4"/>